<reference evidence="1 2" key="1">
    <citation type="journal article" date="2010" name="Nature">
        <title>Nitrite-driven anaerobic methane oxidation by oxygenic bacteria.</title>
        <authorList>
            <person name="Ettwig K.F."/>
            <person name="Butler M.K."/>
            <person name="Le Paslier D."/>
            <person name="Pelletier E."/>
            <person name="Mangenot S."/>
            <person name="Kuypers M.M.M."/>
            <person name="Schreiber F."/>
            <person name="Dutilh B.E."/>
            <person name="Zedelius J."/>
            <person name="de Beer D."/>
            <person name="Gloerich J."/>
            <person name="Wessels H.J.C.T."/>
            <person name="van Allen T."/>
            <person name="Luesken F."/>
            <person name="Wu M."/>
            <person name="van de Pas-Schoonen K.T."/>
            <person name="Op den Camp H.J.M."/>
            <person name="Janssen-Megens E.M."/>
            <person name="Francoijs K-J."/>
            <person name="Stunnenberg H."/>
            <person name="Weissenbach J."/>
            <person name="Jetten M.S.M."/>
            <person name="Strous M."/>
        </authorList>
    </citation>
    <scope>NUCLEOTIDE SEQUENCE [LARGE SCALE GENOMIC DNA]</scope>
</reference>
<dbReference type="KEGG" id="mox:DAMO_1010"/>
<dbReference type="Proteomes" id="UP000006898">
    <property type="component" value="Chromosome"/>
</dbReference>
<sequence length="55" mass="5828">MIVDPDGVLPAPVTVETFQVVPWGSRQLFEITYPVQLVQLPTGNRPHGAGAGPAC</sequence>
<proteinExistence type="predicted"/>
<protein>
    <submittedName>
        <fullName evidence="1">Uncharacterized protein</fullName>
    </submittedName>
</protein>
<dbReference type="HOGENOM" id="CLU_3023478_0_0_0"/>
<accession>D5MMX1</accession>
<name>D5MMX1_METO1</name>
<evidence type="ECO:0000313" key="2">
    <source>
        <dbReference type="Proteomes" id="UP000006898"/>
    </source>
</evidence>
<evidence type="ECO:0000313" key="1">
    <source>
        <dbReference type="EMBL" id="CBE68071.1"/>
    </source>
</evidence>
<organism evidence="1 2">
    <name type="scientific">Methylomirabilis oxygeniifera</name>
    <dbReference type="NCBI Taxonomy" id="671143"/>
    <lineage>
        <taxon>Bacteria</taxon>
        <taxon>Candidatus Methylomirabilota</taxon>
        <taxon>Candidatus Methylomirabilia</taxon>
        <taxon>Candidatus Methylomirabilales</taxon>
        <taxon>Candidatus Methylomirabilaceae</taxon>
        <taxon>Candidatus Methylomirabilis</taxon>
    </lineage>
</organism>
<dbReference type="EMBL" id="FP565575">
    <property type="protein sequence ID" value="CBE68071.1"/>
    <property type="molecule type" value="Genomic_DNA"/>
</dbReference>
<gene>
    <name evidence="1" type="ORF">DAMO_1010</name>
</gene>
<dbReference type="AlphaFoldDB" id="D5MMX1"/>